<dbReference type="OrthoDB" id="8604580at2"/>
<evidence type="ECO:0000313" key="3">
    <source>
        <dbReference type="Proteomes" id="UP000005019"/>
    </source>
</evidence>
<name>F5RE17_METUF</name>
<comment type="caution">
    <text evidence="2">The sequence shown here is derived from an EMBL/GenBank/DDBJ whole genome shotgun (WGS) entry which is preliminary data.</text>
</comment>
<sequence>MELDINMLRSAVTVAGFACFVAIVVMAWRPGAQRAHQEAAMLPFADDDRAHTETGEQK</sequence>
<dbReference type="EMBL" id="AFHG01000052">
    <property type="protein sequence ID" value="EGK71148.1"/>
    <property type="molecule type" value="Genomic_DNA"/>
</dbReference>
<feature type="transmembrane region" description="Helical" evidence="1">
    <location>
        <begin position="6"/>
        <end position="28"/>
    </location>
</feature>
<dbReference type="AlphaFoldDB" id="F5RE17"/>
<reference evidence="2 3" key="1">
    <citation type="journal article" date="2011" name="J. Bacteriol.">
        <title>Genome sequence of Methyloversatilis universalis FAM5T, a methylotrophic representative of the order Rhodocyclales.</title>
        <authorList>
            <person name="Kittichotirat W."/>
            <person name="Good N.M."/>
            <person name="Hall R."/>
            <person name="Bringel F."/>
            <person name="Lajus A."/>
            <person name="Medigue C."/>
            <person name="Smalley N.E."/>
            <person name="Beck D."/>
            <person name="Bumgarner R."/>
            <person name="Vuilleumier S."/>
            <person name="Kalyuzhnaya M.G."/>
        </authorList>
    </citation>
    <scope>NUCLEOTIDE SEQUENCE [LARGE SCALE GENOMIC DNA]</scope>
    <source>
        <strain evidence="3">ATCC BAA-1314 / JCM 13912 / FAM5</strain>
    </source>
</reference>
<dbReference type="Proteomes" id="UP000005019">
    <property type="component" value="Unassembled WGS sequence"/>
</dbReference>
<keyword evidence="1" id="KW-1133">Transmembrane helix</keyword>
<dbReference type="CDD" id="cd01324">
    <property type="entry name" value="cbb3_Oxidase_CcoQ"/>
    <property type="match status" value="1"/>
</dbReference>
<gene>
    <name evidence="2" type="ORF">METUNv1_02535</name>
</gene>
<evidence type="ECO:0000256" key="1">
    <source>
        <dbReference type="SAM" id="Phobius"/>
    </source>
</evidence>
<keyword evidence="1" id="KW-0472">Membrane</keyword>
<proteinExistence type="predicted"/>
<accession>F5RE17</accession>
<dbReference type="RefSeq" id="WP_008062204.1">
    <property type="nucleotide sequence ID" value="NZ_AFHG01000052.1"/>
</dbReference>
<organism evidence="2 3">
    <name type="scientific">Methyloversatilis universalis (strain ATCC BAA-1314 / DSM 25237 / JCM 13912 / CCUG 52030 / FAM5)</name>
    <dbReference type="NCBI Taxonomy" id="1000565"/>
    <lineage>
        <taxon>Bacteria</taxon>
        <taxon>Pseudomonadati</taxon>
        <taxon>Pseudomonadota</taxon>
        <taxon>Betaproteobacteria</taxon>
        <taxon>Nitrosomonadales</taxon>
        <taxon>Sterolibacteriaceae</taxon>
        <taxon>Methyloversatilis</taxon>
    </lineage>
</organism>
<keyword evidence="3" id="KW-1185">Reference proteome</keyword>
<protein>
    <submittedName>
        <fullName evidence="2">Cytochrome c oxidase cbb3-type, component CcoQ</fullName>
    </submittedName>
</protein>
<evidence type="ECO:0000313" key="2">
    <source>
        <dbReference type="EMBL" id="EGK71148.1"/>
    </source>
</evidence>
<keyword evidence="1" id="KW-0812">Transmembrane</keyword>
<dbReference type="STRING" id="1000565.METUNv1_02535"/>
<dbReference type="Pfam" id="PF05545">
    <property type="entry name" value="FixQ"/>
    <property type="match status" value="1"/>
</dbReference>
<dbReference type="InterPro" id="IPR008621">
    <property type="entry name" value="Cbb3-typ_cyt_oxidase_comp"/>
</dbReference>